<dbReference type="InterPro" id="IPR023996">
    <property type="entry name" value="TonB-dep_OMP_SusC/RagA"/>
</dbReference>
<accession>A0A1H4BGH5</accession>
<dbReference type="AlphaFoldDB" id="A0A1H4BGH5"/>
<evidence type="ECO:0000259" key="5">
    <source>
        <dbReference type="SMART" id="SM00965"/>
    </source>
</evidence>
<dbReference type="FunFam" id="2.170.130.10:FF:000003">
    <property type="entry name" value="SusC/RagA family TonB-linked outer membrane protein"/>
    <property type="match status" value="1"/>
</dbReference>
<keyword evidence="3 4" id="KW-0998">Cell outer membrane</keyword>
<dbReference type="InterPro" id="IPR012910">
    <property type="entry name" value="Plug_dom"/>
</dbReference>
<dbReference type="SUPFAM" id="SSF49464">
    <property type="entry name" value="Carboxypeptidase regulatory domain-like"/>
    <property type="match status" value="1"/>
</dbReference>
<evidence type="ECO:0000256" key="2">
    <source>
        <dbReference type="ARBA" id="ARBA00023136"/>
    </source>
</evidence>
<comment type="similarity">
    <text evidence="4">Belongs to the TonB-dependent receptor family.</text>
</comment>
<keyword evidence="1 4" id="KW-0813">Transport</keyword>
<evidence type="ECO:0000313" key="7">
    <source>
        <dbReference type="Proteomes" id="UP000199041"/>
    </source>
</evidence>
<dbReference type="Proteomes" id="UP000199041">
    <property type="component" value="Unassembled WGS sequence"/>
</dbReference>
<dbReference type="PROSITE" id="PS52016">
    <property type="entry name" value="TONB_DEPENDENT_REC_3"/>
    <property type="match status" value="1"/>
</dbReference>
<dbReference type="STRING" id="551991.SAMN05192529_12118"/>
<dbReference type="InterPro" id="IPR037066">
    <property type="entry name" value="Plug_dom_sf"/>
</dbReference>
<name>A0A1H4BGH5_9BACT</name>
<comment type="subcellular location">
    <subcellularLocation>
        <location evidence="4">Cell outer membrane</location>
        <topology evidence="4">Multi-pass membrane protein</topology>
    </subcellularLocation>
</comment>
<dbReference type="Pfam" id="PF07660">
    <property type="entry name" value="STN"/>
    <property type="match status" value="1"/>
</dbReference>
<dbReference type="SMART" id="SM00965">
    <property type="entry name" value="STN"/>
    <property type="match status" value="1"/>
</dbReference>
<keyword evidence="4" id="KW-1134">Transmembrane beta strand</keyword>
<evidence type="ECO:0000256" key="3">
    <source>
        <dbReference type="ARBA" id="ARBA00023237"/>
    </source>
</evidence>
<evidence type="ECO:0000313" key="6">
    <source>
        <dbReference type="EMBL" id="SEA47108.1"/>
    </source>
</evidence>
<evidence type="ECO:0000256" key="1">
    <source>
        <dbReference type="ARBA" id="ARBA00022448"/>
    </source>
</evidence>
<dbReference type="InterPro" id="IPR011662">
    <property type="entry name" value="Secretin/TonB_short_N"/>
</dbReference>
<gene>
    <name evidence="6" type="ORF">SAMN05192529_12118</name>
</gene>
<sequence>MKLKRLKKNKKKRPELAVLRSRMRLVSVLLLLTMMQVYAKGLSQNINLRQNDISLFDAIKSISKQSGYNILYNASLIRSSDKLDLDLQNADIRTALDQCLKGRSLSYTIKGKSIILRANEKAEPGVEKITRAPGGNAAGVQVREVIVTGKVTDDQGHALEGVSVVIKGTSKGTATDAQGVYQIKMPEGYDRLIFSYVGYEQQEIQVDSKRIIDITLQPAAAEKDDVVVVGFGTQKKESMVSAITTVDVQKIRQPSSNLTTMFAGQIPGMIAYQRTGEPGKDNASFFIRGLSAFGSGKQDPLILIDGIESSTNDLARLQPDDISKFSVLKDATAVAVYGARGANGVLLITTKAGMVGSAKFFFRMENSINSNTEHINFADNITYMQLANEAALTRDPLAAVPYSQNKIDQTMAGTNPLLYPSNDWIHTMIKSYTYNQRYNLNVTGGGKVARYYLSGTYNVDNGILKSNPINNFNNNIKLKNYNVRSNVDLNVTSTTKAAVRVYAQFDDYNGPNNGDGGRIFNNAAYSNPVAFPAIYPSEYLPYVNHPLFGNAVIPGTQSLYVNPYAYSVSGYYQSFASTINVQFDASQDLRFILPGLNFNFMAYVKRYSNYSINRNYNPFYYSAESLDNRTISDLYVLNDGSASSIGTVGSEYLSYDESSKDVSSMYYAQATLNYSHNWGPHSVSGMLTGLLQSQTEGNSGSLAKSLPHKNEGLSGRFTYGYNDKYLAEFNFGYNGSERFARNKRFGFFPSIGLAYNISKEAFFDPLLPVISKMKLRFTYGVAGNDQIGNSDDRFFYLSDVNMNDNDYGSTFGLDYGYSRPGIYINRYPNESITWMHTRQYNLGVDLTLFKNLDMVIELYKRSTDNILMTRSYIPNSMGLMSTPQANTGKAENRGIDFLASYKATLGKHSWLETRVNLTYATSKTLIYDEPIYPDNLSYLTHVGYPVDQVFGYIADHLFIDDAEVKNSPTQTFGEYMAGDLKYRDVNGDGSINQNDLVPIGYPLTPEIIYGAGFSFGYKKIDISAFFQGSARSSFWINPENISPFVINGSYQNNLLKAVAEDHWSENNRNSYAFWPRLSDRFIGNNNQTSTWWMEDGTFLRMKTLELGYSFGVPGLKSIGFKNARVYANGNNLFVWSKFKLWDPEMGGNGLGYPIQRTYNIGINFNIE</sequence>
<dbReference type="PROSITE" id="PS00018">
    <property type="entry name" value="EF_HAND_1"/>
    <property type="match status" value="1"/>
</dbReference>
<dbReference type="SUPFAM" id="SSF56935">
    <property type="entry name" value="Porins"/>
    <property type="match status" value="1"/>
</dbReference>
<reference evidence="6 7" key="1">
    <citation type="submission" date="2016-10" db="EMBL/GenBank/DDBJ databases">
        <authorList>
            <person name="de Groot N.N."/>
        </authorList>
    </citation>
    <scope>NUCLEOTIDE SEQUENCE [LARGE SCALE GENOMIC DNA]</scope>
    <source>
        <strain evidence="6 7">Vu-144</strain>
    </source>
</reference>
<dbReference type="InterPro" id="IPR039426">
    <property type="entry name" value="TonB-dep_rcpt-like"/>
</dbReference>
<dbReference type="NCBIfam" id="TIGR04057">
    <property type="entry name" value="SusC_RagA_signa"/>
    <property type="match status" value="1"/>
</dbReference>
<keyword evidence="2 4" id="KW-0472">Membrane</keyword>
<dbReference type="NCBIfam" id="TIGR04056">
    <property type="entry name" value="OMP_RagA_SusC"/>
    <property type="match status" value="1"/>
</dbReference>
<dbReference type="RefSeq" id="WP_091400099.1">
    <property type="nucleotide sequence ID" value="NZ_FNQY01000021.1"/>
</dbReference>
<dbReference type="Gene3D" id="2.60.40.1120">
    <property type="entry name" value="Carboxypeptidase-like, regulatory domain"/>
    <property type="match status" value="1"/>
</dbReference>
<keyword evidence="7" id="KW-1185">Reference proteome</keyword>
<feature type="domain" description="Secretin/TonB short N-terminal" evidence="5">
    <location>
        <begin position="68"/>
        <end position="119"/>
    </location>
</feature>
<dbReference type="InterPro" id="IPR008969">
    <property type="entry name" value="CarboxyPept-like_regulatory"/>
</dbReference>
<evidence type="ECO:0000256" key="4">
    <source>
        <dbReference type="PROSITE-ProRule" id="PRU01360"/>
    </source>
</evidence>
<dbReference type="Pfam" id="PF13715">
    <property type="entry name" value="CarbopepD_reg_2"/>
    <property type="match status" value="1"/>
</dbReference>
<dbReference type="InterPro" id="IPR023997">
    <property type="entry name" value="TonB-dep_OMP_SusC/RagA_CS"/>
</dbReference>
<dbReference type="EMBL" id="FNQY01000021">
    <property type="protein sequence ID" value="SEA47108.1"/>
    <property type="molecule type" value="Genomic_DNA"/>
</dbReference>
<dbReference type="OrthoDB" id="603589at2"/>
<protein>
    <submittedName>
        <fullName evidence="6">TonB-linked outer membrane protein, SusC/RagA family</fullName>
    </submittedName>
</protein>
<dbReference type="Gene3D" id="2.170.130.10">
    <property type="entry name" value="TonB-dependent receptor, plug domain"/>
    <property type="match status" value="1"/>
</dbReference>
<dbReference type="Gene3D" id="3.55.50.30">
    <property type="match status" value="1"/>
</dbReference>
<dbReference type="Pfam" id="PF07715">
    <property type="entry name" value="Plug"/>
    <property type="match status" value="1"/>
</dbReference>
<organism evidence="6 7">
    <name type="scientific">Arachidicoccus rhizosphaerae</name>
    <dbReference type="NCBI Taxonomy" id="551991"/>
    <lineage>
        <taxon>Bacteria</taxon>
        <taxon>Pseudomonadati</taxon>
        <taxon>Bacteroidota</taxon>
        <taxon>Chitinophagia</taxon>
        <taxon>Chitinophagales</taxon>
        <taxon>Chitinophagaceae</taxon>
        <taxon>Arachidicoccus</taxon>
    </lineage>
</organism>
<proteinExistence type="inferred from homology"/>
<dbReference type="GO" id="GO:0009279">
    <property type="term" value="C:cell outer membrane"/>
    <property type="evidence" value="ECO:0007669"/>
    <property type="project" value="UniProtKB-SubCell"/>
</dbReference>
<keyword evidence="4" id="KW-0812">Transmembrane</keyword>
<dbReference type="InterPro" id="IPR018247">
    <property type="entry name" value="EF_Hand_1_Ca_BS"/>
</dbReference>